<reference evidence="1" key="1">
    <citation type="submission" date="2018-02" db="EMBL/GenBank/DDBJ databases">
        <title>The genomes of Aspergillus section Nigri reveals drivers in fungal speciation.</title>
        <authorList>
            <consortium name="DOE Joint Genome Institute"/>
            <person name="Vesth T.C."/>
            <person name="Nybo J."/>
            <person name="Theobald S."/>
            <person name="Brandl J."/>
            <person name="Frisvad J.C."/>
            <person name="Nielsen K.F."/>
            <person name="Lyhne E.K."/>
            <person name="Kogle M.E."/>
            <person name="Kuo A."/>
            <person name="Riley R."/>
            <person name="Clum A."/>
            <person name="Nolan M."/>
            <person name="Lipzen A."/>
            <person name="Salamov A."/>
            <person name="Henrissat B."/>
            <person name="Wiebenga A."/>
            <person name="De vries R.P."/>
            <person name="Grigoriev I.V."/>
            <person name="Mortensen U.H."/>
            <person name="Andersen M.R."/>
            <person name="Baker S.E."/>
        </authorList>
    </citation>
    <scope>NUCLEOTIDE SEQUENCE</scope>
    <source>
        <strain evidence="1">CBS 621.78</strain>
    </source>
</reference>
<evidence type="ECO:0000313" key="1">
    <source>
        <dbReference type="EMBL" id="RAH41599.1"/>
    </source>
</evidence>
<organism evidence="1 2">
    <name type="scientific">Aspergillus brunneoviolaceus CBS 621.78</name>
    <dbReference type="NCBI Taxonomy" id="1450534"/>
    <lineage>
        <taxon>Eukaryota</taxon>
        <taxon>Fungi</taxon>
        <taxon>Dikarya</taxon>
        <taxon>Ascomycota</taxon>
        <taxon>Pezizomycotina</taxon>
        <taxon>Eurotiomycetes</taxon>
        <taxon>Eurotiomycetidae</taxon>
        <taxon>Eurotiales</taxon>
        <taxon>Aspergillaceae</taxon>
        <taxon>Aspergillus</taxon>
        <taxon>Aspergillus subgen. Circumdati</taxon>
    </lineage>
</organism>
<accession>A0ACD1FXB2</accession>
<name>A0ACD1FXB2_9EURO</name>
<protein>
    <submittedName>
        <fullName evidence="1">Uncharacterized protein</fullName>
    </submittedName>
</protein>
<dbReference type="Proteomes" id="UP000249057">
    <property type="component" value="Unassembled WGS sequence"/>
</dbReference>
<gene>
    <name evidence="1" type="ORF">BO95DRAFT_260673</name>
</gene>
<sequence length="137" mass="15469">MGGNAGKVISMVWLWYCSGGLMIGMYGVLILVKRKAQCYSLEYSSTTESSLTLSHLRTVGIPRREALTRSTSFWWVAAASRASSCGDAKRYISRSNLTYLSLHEGKNRPYFRNYYILTSSPSEKVWESPPNSIRKKP</sequence>
<dbReference type="EMBL" id="KZ825385">
    <property type="protein sequence ID" value="RAH41599.1"/>
    <property type="molecule type" value="Genomic_DNA"/>
</dbReference>
<keyword evidence="2" id="KW-1185">Reference proteome</keyword>
<evidence type="ECO:0000313" key="2">
    <source>
        <dbReference type="Proteomes" id="UP000249057"/>
    </source>
</evidence>
<proteinExistence type="predicted"/>